<proteinExistence type="inferred from homology"/>
<dbReference type="EC" id="5.3.1.1" evidence="3"/>
<comment type="subcellular location">
    <subcellularLocation>
        <location evidence="3">Cytoplasm</location>
    </subcellularLocation>
</comment>
<feature type="non-terminal residue" evidence="4">
    <location>
        <position position="168"/>
    </location>
</feature>
<keyword evidence="3" id="KW-0963">Cytoplasm</keyword>
<dbReference type="GO" id="GO:0006096">
    <property type="term" value="P:glycolytic process"/>
    <property type="evidence" value="ECO:0007669"/>
    <property type="project" value="UniProtKB-UniPathway"/>
</dbReference>
<sequence>MNNKKIIIANWKMNPYSSEEALRLVKGIAAVQLPKNIELIIAPPFVYLDLVKKNLAKDIKLAAQNISWAERGAYTGEISAMMLKNIGCSHVIVGHSERRYKMGETDEIINLKLKIALKYGFIPVLAVGEKEQNDDILKILNVQIKSAFEGLEAPEAGRVIVAYEPVWA</sequence>
<dbReference type="Pfam" id="PF00121">
    <property type="entry name" value="TIM"/>
    <property type="match status" value="1"/>
</dbReference>
<accession>A0A0G0Z668</accession>
<dbReference type="Proteomes" id="UP000033986">
    <property type="component" value="Unassembled WGS sequence"/>
</dbReference>
<dbReference type="PANTHER" id="PTHR21139:SF42">
    <property type="entry name" value="TRIOSEPHOSPHATE ISOMERASE"/>
    <property type="match status" value="1"/>
</dbReference>
<evidence type="ECO:0000256" key="3">
    <source>
        <dbReference type="RuleBase" id="RU363013"/>
    </source>
</evidence>
<evidence type="ECO:0000256" key="1">
    <source>
        <dbReference type="ARBA" id="ARBA00007422"/>
    </source>
</evidence>
<keyword evidence="3" id="KW-0312">Gluconeogenesis</keyword>
<evidence type="ECO:0000313" key="4">
    <source>
        <dbReference type="EMBL" id="KKS44174.1"/>
    </source>
</evidence>
<evidence type="ECO:0000256" key="2">
    <source>
        <dbReference type="ARBA" id="ARBA00023235"/>
    </source>
</evidence>
<comment type="caution">
    <text evidence="4">The sequence shown here is derived from an EMBL/GenBank/DDBJ whole genome shotgun (WGS) entry which is preliminary data.</text>
</comment>
<dbReference type="GO" id="GO:0005829">
    <property type="term" value="C:cytosol"/>
    <property type="evidence" value="ECO:0007669"/>
    <property type="project" value="TreeGrafter"/>
</dbReference>
<evidence type="ECO:0000313" key="5">
    <source>
        <dbReference type="Proteomes" id="UP000033986"/>
    </source>
</evidence>
<dbReference type="UniPathway" id="UPA00138"/>
<dbReference type="CDD" id="cd00311">
    <property type="entry name" value="TIM"/>
    <property type="match status" value="1"/>
</dbReference>
<organism evidence="4 5">
    <name type="scientific">Candidatus Azambacteria bacterium GW2011_GWB1_42_17</name>
    <dbReference type="NCBI Taxonomy" id="1618615"/>
    <lineage>
        <taxon>Bacteria</taxon>
        <taxon>Candidatus Azamiibacteriota</taxon>
    </lineage>
</organism>
<comment type="subunit">
    <text evidence="3">Homodimer.</text>
</comment>
<dbReference type="PANTHER" id="PTHR21139">
    <property type="entry name" value="TRIOSEPHOSPHATE ISOMERASE"/>
    <property type="match status" value="1"/>
</dbReference>
<dbReference type="InterPro" id="IPR000652">
    <property type="entry name" value="Triosephosphate_isomerase"/>
</dbReference>
<dbReference type="EMBL" id="LCDB01000013">
    <property type="protein sequence ID" value="KKS44174.1"/>
    <property type="molecule type" value="Genomic_DNA"/>
</dbReference>
<dbReference type="GO" id="GO:0004807">
    <property type="term" value="F:triose-phosphate isomerase activity"/>
    <property type="evidence" value="ECO:0007669"/>
    <property type="project" value="UniProtKB-EC"/>
</dbReference>
<dbReference type="SUPFAM" id="SSF51351">
    <property type="entry name" value="Triosephosphate isomerase (TIM)"/>
    <property type="match status" value="1"/>
</dbReference>
<keyword evidence="3" id="KW-0324">Glycolysis</keyword>
<dbReference type="UniPathway" id="UPA00109">
    <property type="reaction ID" value="UER00189"/>
</dbReference>
<keyword evidence="2 3" id="KW-0413">Isomerase</keyword>
<dbReference type="InterPro" id="IPR035990">
    <property type="entry name" value="TIM_sf"/>
</dbReference>
<comment type="pathway">
    <text evidence="3">Carbohydrate degradation; glycolysis; D-glyceraldehyde 3-phosphate from glycerone phosphate: step 1/1.</text>
</comment>
<dbReference type="GO" id="GO:0006094">
    <property type="term" value="P:gluconeogenesis"/>
    <property type="evidence" value="ECO:0007669"/>
    <property type="project" value="UniProtKB-UniPathway"/>
</dbReference>
<dbReference type="AlphaFoldDB" id="A0A0G0Z668"/>
<gene>
    <name evidence="4" type="ORF">UV07_C0013G0025</name>
</gene>
<dbReference type="InterPro" id="IPR013785">
    <property type="entry name" value="Aldolase_TIM"/>
</dbReference>
<dbReference type="PROSITE" id="PS51440">
    <property type="entry name" value="TIM_2"/>
    <property type="match status" value="1"/>
</dbReference>
<dbReference type="GO" id="GO:0046166">
    <property type="term" value="P:glyceraldehyde-3-phosphate biosynthetic process"/>
    <property type="evidence" value="ECO:0007669"/>
    <property type="project" value="TreeGrafter"/>
</dbReference>
<dbReference type="GO" id="GO:0019563">
    <property type="term" value="P:glycerol catabolic process"/>
    <property type="evidence" value="ECO:0007669"/>
    <property type="project" value="TreeGrafter"/>
</dbReference>
<reference evidence="4 5" key="1">
    <citation type="journal article" date="2015" name="Nature">
        <title>rRNA introns, odd ribosomes, and small enigmatic genomes across a large radiation of phyla.</title>
        <authorList>
            <person name="Brown C.T."/>
            <person name="Hug L.A."/>
            <person name="Thomas B.C."/>
            <person name="Sharon I."/>
            <person name="Castelle C.J."/>
            <person name="Singh A."/>
            <person name="Wilkins M.J."/>
            <person name="Williams K.H."/>
            <person name="Banfield J.F."/>
        </authorList>
    </citation>
    <scope>NUCLEOTIDE SEQUENCE [LARGE SCALE GENOMIC DNA]</scope>
</reference>
<name>A0A0G0Z668_9BACT</name>
<comment type="pathway">
    <text evidence="3">Carbohydrate biosynthesis; gluconeogenesis.</text>
</comment>
<comment type="catalytic activity">
    <reaction evidence="3">
        <text>D-glyceraldehyde 3-phosphate = dihydroxyacetone phosphate</text>
        <dbReference type="Rhea" id="RHEA:18585"/>
        <dbReference type="ChEBI" id="CHEBI:57642"/>
        <dbReference type="ChEBI" id="CHEBI:59776"/>
        <dbReference type="EC" id="5.3.1.1"/>
    </reaction>
</comment>
<dbReference type="Gene3D" id="3.20.20.70">
    <property type="entry name" value="Aldolase class I"/>
    <property type="match status" value="1"/>
</dbReference>
<protein>
    <recommendedName>
        <fullName evidence="3">Triosephosphate isomerase</fullName>
        <ecNumber evidence="3">5.3.1.1</ecNumber>
    </recommendedName>
</protein>
<comment type="similarity">
    <text evidence="1 3">Belongs to the triosephosphate isomerase family.</text>
</comment>